<accession>A0A6V7H8R4</accession>
<protein>
    <submittedName>
        <fullName evidence="2">Uncharacterized protein</fullName>
    </submittedName>
</protein>
<sequence>KKSHVKRNVYKESGESQGETTGRVDTETEKVSVRQTAYPLLSPCTRPPPQDIAILNKDTSVKFTPSGNIKYLSRNMSMIRKLIIERD</sequence>
<gene>
    <name evidence="2" type="ORF">MHI_LOCUS614813</name>
</gene>
<name>A0A6V7H8R4_9HYME</name>
<feature type="non-terminal residue" evidence="2">
    <location>
        <position position="1"/>
    </location>
</feature>
<evidence type="ECO:0000313" key="3">
    <source>
        <dbReference type="Proteomes" id="UP000752696"/>
    </source>
</evidence>
<dbReference type="EMBL" id="CAJDYZ010008978">
    <property type="protein sequence ID" value="CAD1476043.1"/>
    <property type="molecule type" value="Genomic_DNA"/>
</dbReference>
<dbReference type="Proteomes" id="UP000752696">
    <property type="component" value="Unassembled WGS sequence"/>
</dbReference>
<feature type="region of interest" description="Disordered" evidence="1">
    <location>
        <begin position="1"/>
        <end position="31"/>
    </location>
</feature>
<dbReference type="AlphaFoldDB" id="A0A6V7H8R4"/>
<feature type="non-terminal residue" evidence="2">
    <location>
        <position position="87"/>
    </location>
</feature>
<feature type="compositionally biased region" description="Basic and acidic residues" evidence="1">
    <location>
        <begin position="22"/>
        <end position="31"/>
    </location>
</feature>
<reference evidence="2" key="1">
    <citation type="submission" date="2020-07" db="EMBL/GenBank/DDBJ databases">
        <authorList>
            <person name="Nazaruddin N."/>
        </authorList>
    </citation>
    <scope>NUCLEOTIDE SEQUENCE</scope>
</reference>
<evidence type="ECO:0000256" key="1">
    <source>
        <dbReference type="SAM" id="MobiDB-lite"/>
    </source>
</evidence>
<keyword evidence="3" id="KW-1185">Reference proteome</keyword>
<dbReference type="OrthoDB" id="10559444at2759"/>
<proteinExistence type="predicted"/>
<evidence type="ECO:0000313" key="2">
    <source>
        <dbReference type="EMBL" id="CAD1476043.1"/>
    </source>
</evidence>
<organism evidence="2 3">
    <name type="scientific">Heterotrigona itama</name>
    <dbReference type="NCBI Taxonomy" id="395501"/>
    <lineage>
        <taxon>Eukaryota</taxon>
        <taxon>Metazoa</taxon>
        <taxon>Ecdysozoa</taxon>
        <taxon>Arthropoda</taxon>
        <taxon>Hexapoda</taxon>
        <taxon>Insecta</taxon>
        <taxon>Pterygota</taxon>
        <taxon>Neoptera</taxon>
        <taxon>Endopterygota</taxon>
        <taxon>Hymenoptera</taxon>
        <taxon>Apocrita</taxon>
        <taxon>Aculeata</taxon>
        <taxon>Apoidea</taxon>
        <taxon>Anthophila</taxon>
        <taxon>Apidae</taxon>
        <taxon>Heterotrigona</taxon>
    </lineage>
</organism>
<comment type="caution">
    <text evidence="2">The sequence shown here is derived from an EMBL/GenBank/DDBJ whole genome shotgun (WGS) entry which is preliminary data.</text>
</comment>